<proteinExistence type="predicted"/>
<name>A0A4R7THK9_9ACTN</name>
<protein>
    <recommendedName>
        <fullName evidence="3">VOC domain-containing protein</fullName>
    </recommendedName>
</protein>
<keyword evidence="2" id="KW-1185">Reference proteome</keyword>
<evidence type="ECO:0008006" key="3">
    <source>
        <dbReference type="Google" id="ProtNLM"/>
    </source>
</evidence>
<gene>
    <name evidence="1" type="ORF">EV138_5388</name>
</gene>
<dbReference type="SUPFAM" id="SSF54593">
    <property type="entry name" value="Glyoxalase/Bleomycin resistance protein/Dihydroxybiphenyl dioxygenase"/>
    <property type="match status" value="1"/>
</dbReference>
<comment type="caution">
    <text evidence="1">The sequence shown here is derived from an EMBL/GenBank/DDBJ whole genome shotgun (WGS) entry which is preliminary data.</text>
</comment>
<dbReference type="Proteomes" id="UP000295151">
    <property type="component" value="Unassembled WGS sequence"/>
</dbReference>
<organism evidence="1 2">
    <name type="scientific">Kribbella voronezhensis</name>
    <dbReference type="NCBI Taxonomy" id="2512212"/>
    <lineage>
        <taxon>Bacteria</taxon>
        <taxon>Bacillati</taxon>
        <taxon>Actinomycetota</taxon>
        <taxon>Actinomycetes</taxon>
        <taxon>Propionibacteriales</taxon>
        <taxon>Kribbellaceae</taxon>
        <taxon>Kribbella</taxon>
    </lineage>
</organism>
<accession>A0A4R7THK9</accession>
<dbReference type="AlphaFoldDB" id="A0A4R7THK9"/>
<evidence type="ECO:0000313" key="2">
    <source>
        <dbReference type="Proteomes" id="UP000295151"/>
    </source>
</evidence>
<dbReference type="InterPro" id="IPR029068">
    <property type="entry name" value="Glyas_Bleomycin-R_OHBP_Dase"/>
</dbReference>
<evidence type="ECO:0000313" key="1">
    <source>
        <dbReference type="EMBL" id="TDU91775.1"/>
    </source>
</evidence>
<dbReference type="Gene3D" id="3.10.180.10">
    <property type="entry name" value="2,3-Dihydroxybiphenyl 1,2-Dioxygenase, domain 1"/>
    <property type="match status" value="1"/>
</dbReference>
<dbReference type="EMBL" id="SOCE01000001">
    <property type="protein sequence ID" value="TDU91775.1"/>
    <property type="molecule type" value="Genomic_DNA"/>
</dbReference>
<reference evidence="1 2" key="1">
    <citation type="submission" date="2019-03" db="EMBL/GenBank/DDBJ databases">
        <title>Genomic Encyclopedia of Type Strains, Phase III (KMG-III): the genomes of soil and plant-associated and newly described type strains.</title>
        <authorList>
            <person name="Whitman W."/>
        </authorList>
    </citation>
    <scope>NUCLEOTIDE SEQUENCE [LARGE SCALE GENOMIC DNA]</scope>
    <source>
        <strain evidence="1 2">VKM Ac-2575</strain>
    </source>
</reference>
<sequence length="171" mass="18204">MRGMADHFPAFELSPVPAPAVDAVAPEVHRGIYGMPMFVTLPTADLVASVDFWMQGLGFIDLFTIPGRMTHLRRWAFQDVLVVPGEQPAAAPAASVSFACVLGQLDEIAAACEEVSPGCTTGPRPTPWNTVDLEVITPENTRVVLTAARPLDPDSAEAKNLAAVGIETPRV</sequence>